<protein>
    <recommendedName>
        <fullName evidence="3">Dynein light intermediate chain</fullName>
    </recommendedName>
</protein>
<dbReference type="OrthoDB" id="301148at2759"/>
<dbReference type="AlphaFoldDB" id="A0BT55"/>
<keyword evidence="2" id="KW-1185">Reference proteome</keyword>
<dbReference type="SUPFAM" id="SSF52540">
    <property type="entry name" value="P-loop containing nucleoside triphosphate hydrolases"/>
    <property type="match status" value="1"/>
</dbReference>
<dbReference type="Proteomes" id="UP000000600">
    <property type="component" value="Unassembled WGS sequence"/>
</dbReference>
<name>A0BT55_PARTE</name>
<evidence type="ECO:0000313" key="1">
    <source>
        <dbReference type="EMBL" id="CAK61722.1"/>
    </source>
</evidence>
<dbReference type="HOGENOM" id="CLU_627722_0_0_1"/>
<evidence type="ECO:0008006" key="3">
    <source>
        <dbReference type="Google" id="ProtNLM"/>
    </source>
</evidence>
<dbReference type="Gene3D" id="3.40.50.300">
    <property type="entry name" value="P-loop containing nucleotide triphosphate hydrolases"/>
    <property type="match status" value="1"/>
</dbReference>
<dbReference type="OMA" id="VNDRDIM"/>
<dbReference type="RefSeq" id="XP_001429120.1">
    <property type="nucleotide sequence ID" value="XM_001429083.1"/>
</dbReference>
<dbReference type="EMBL" id="CT868015">
    <property type="protein sequence ID" value="CAK61722.1"/>
    <property type="molecule type" value="Genomic_DNA"/>
</dbReference>
<dbReference type="GeneID" id="5014904"/>
<evidence type="ECO:0000313" key="2">
    <source>
        <dbReference type="Proteomes" id="UP000000600"/>
    </source>
</evidence>
<reference evidence="1 2" key="1">
    <citation type="journal article" date="2006" name="Nature">
        <title>Global trends of whole-genome duplications revealed by the ciliate Paramecium tetraurelia.</title>
        <authorList>
            <consortium name="Genoscope"/>
            <person name="Aury J.-M."/>
            <person name="Jaillon O."/>
            <person name="Duret L."/>
            <person name="Noel B."/>
            <person name="Jubin C."/>
            <person name="Porcel B.M."/>
            <person name="Segurens B."/>
            <person name="Daubin V."/>
            <person name="Anthouard V."/>
            <person name="Aiach N."/>
            <person name="Arnaiz O."/>
            <person name="Billaut A."/>
            <person name="Beisson J."/>
            <person name="Blanc I."/>
            <person name="Bouhouche K."/>
            <person name="Camara F."/>
            <person name="Duharcourt S."/>
            <person name="Guigo R."/>
            <person name="Gogendeau D."/>
            <person name="Katinka M."/>
            <person name="Keller A.-M."/>
            <person name="Kissmehl R."/>
            <person name="Klotz C."/>
            <person name="Koll F."/>
            <person name="Le Moue A."/>
            <person name="Lepere C."/>
            <person name="Malinsky S."/>
            <person name="Nowacki M."/>
            <person name="Nowak J.K."/>
            <person name="Plattner H."/>
            <person name="Poulain J."/>
            <person name="Ruiz F."/>
            <person name="Serrano V."/>
            <person name="Zagulski M."/>
            <person name="Dessen P."/>
            <person name="Betermier M."/>
            <person name="Weissenbach J."/>
            <person name="Scarpelli C."/>
            <person name="Schachter V."/>
            <person name="Sperling L."/>
            <person name="Meyer E."/>
            <person name="Cohen J."/>
            <person name="Wincker P."/>
        </authorList>
    </citation>
    <scope>NUCLEOTIDE SEQUENCE [LARGE SCALE GENOMIC DNA]</scope>
    <source>
        <strain evidence="1 2">Stock d4-2</strain>
    </source>
</reference>
<proteinExistence type="predicted"/>
<gene>
    <name evidence="1" type="ORF">GSPATT00031954001</name>
</gene>
<dbReference type="InParanoid" id="A0BT55"/>
<dbReference type="InterPro" id="IPR027417">
    <property type="entry name" value="P-loop_NTPase"/>
</dbReference>
<organism evidence="1 2">
    <name type="scientific">Paramecium tetraurelia</name>
    <dbReference type="NCBI Taxonomy" id="5888"/>
    <lineage>
        <taxon>Eukaryota</taxon>
        <taxon>Sar</taxon>
        <taxon>Alveolata</taxon>
        <taxon>Ciliophora</taxon>
        <taxon>Intramacronucleata</taxon>
        <taxon>Oligohymenophorea</taxon>
        <taxon>Peniculida</taxon>
        <taxon>Parameciidae</taxon>
        <taxon>Paramecium</taxon>
    </lineage>
</organism>
<dbReference type="KEGG" id="ptm:GSPATT00031954001"/>
<accession>A0BT55</accession>
<sequence length="437" mass="51117">MYQFISPRNQFQSINYLHYFQKQGESILNNKAFICKKGDGDIFFEKLISVIIDLEERAQIQLLYKSNYLFPLIGCMEIGRKVRGSLALLRFIKYGLWGDESYLSGCLIGHNEQCYFIFNIIKIYIQWICIRSFLHQNKKQLIAVVGDKGVGKHQLIEKMLDVETKVNDRDIMSIDFFISYIWIGDCQYQTIHYWVVNLDSNQQQVKTMPFIPQSDIYVIMFSLHQNRSLFNALHVWFQLSSQKRNAQYIFLGSDSGESRQCGSFNDIIKIIRNKMIRSSPNLEEIQNESTLREIRKTIAYVDDFIDESLPENVQYLEIKDYEHQPFKRVLISSIQNVISNERQMLYSISAPISPNIMPQLQKSVSEYLQKTEFMERTENSKSVKDKRQSEIVQTLKIDYSLNIQPIQSTMNPSLLTLEQSSCSQQAKKETGFCCQLI</sequence>